<feature type="region of interest" description="Disordered" evidence="1">
    <location>
        <begin position="39"/>
        <end position="74"/>
    </location>
</feature>
<dbReference type="RefSeq" id="WP_075978733.1">
    <property type="nucleotide sequence ID" value="NZ_MKQR01000032.1"/>
</dbReference>
<protein>
    <submittedName>
        <fullName evidence="2">Uncharacterized protein</fullName>
    </submittedName>
</protein>
<proteinExistence type="predicted"/>
<dbReference type="Proteomes" id="UP000186040">
    <property type="component" value="Unassembled WGS sequence"/>
</dbReference>
<gene>
    <name evidence="2" type="ORF">BJP25_05585</name>
</gene>
<dbReference type="STRING" id="1193682.BJP25_05585"/>
<comment type="caution">
    <text evidence="2">The sequence shown here is derived from an EMBL/GenBank/DDBJ whole genome shotgun (WGS) entry which is preliminary data.</text>
</comment>
<accession>A0A1Q9LBZ3</accession>
<evidence type="ECO:0000313" key="3">
    <source>
        <dbReference type="Proteomes" id="UP000186040"/>
    </source>
</evidence>
<keyword evidence="3" id="KW-1185">Reference proteome</keyword>
<name>A0A1Q9LBZ3_9PSEU</name>
<evidence type="ECO:0000313" key="2">
    <source>
        <dbReference type="EMBL" id="OLR89548.1"/>
    </source>
</evidence>
<sequence>MPRNRFTRDIRKRELAQLGKQEQELLVIGKRLRLQPDGPAELAEVSEHKRRRQLRIGTKQKFKKPHPAAVPAAS</sequence>
<reference evidence="2 3" key="1">
    <citation type="submission" date="2016-10" db="EMBL/GenBank/DDBJ databases">
        <title>The Draft Genome Sequence of Actinokineospora bangkokensis 44EHWT reveals the biosynthetic pathway of antifungal compounds Thailandins with unusual extender unit butylmalonyl-CoA.</title>
        <authorList>
            <person name="Greule A."/>
            <person name="Intra B."/>
            <person name="Flemming S."/>
            <person name="Rommel M.G."/>
            <person name="Panbangred W."/>
            <person name="Bechthold A."/>
        </authorList>
    </citation>
    <scope>NUCLEOTIDE SEQUENCE [LARGE SCALE GENOMIC DNA]</scope>
    <source>
        <strain evidence="2 3">44EHW</strain>
    </source>
</reference>
<dbReference type="EMBL" id="MKQR01000032">
    <property type="protein sequence ID" value="OLR89548.1"/>
    <property type="molecule type" value="Genomic_DNA"/>
</dbReference>
<evidence type="ECO:0000256" key="1">
    <source>
        <dbReference type="SAM" id="MobiDB-lite"/>
    </source>
</evidence>
<dbReference type="AlphaFoldDB" id="A0A1Q9LBZ3"/>
<feature type="compositionally biased region" description="Basic residues" evidence="1">
    <location>
        <begin position="48"/>
        <end position="66"/>
    </location>
</feature>
<organism evidence="2 3">
    <name type="scientific">Actinokineospora bangkokensis</name>
    <dbReference type="NCBI Taxonomy" id="1193682"/>
    <lineage>
        <taxon>Bacteria</taxon>
        <taxon>Bacillati</taxon>
        <taxon>Actinomycetota</taxon>
        <taxon>Actinomycetes</taxon>
        <taxon>Pseudonocardiales</taxon>
        <taxon>Pseudonocardiaceae</taxon>
        <taxon>Actinokineospora</taxon>
    </lineage>
</organism>